<organism evidence="3 4">
    <name type="scientific">Qipengyuania mesophila</name>
    <dbReference type="NCBI Taxonomy" id="2867246"/>
    <lineage>
        <taxon>Bacteria</taxon>
        <taxon>Pseudomonadati</taxon>
        <taxon>Pseudomonadota</taxon>
        <taxon>Alphaproteobacteria</taxon>
        <taxon>Sphingomonadales</taxon>
        <taxon>Erythrobacteraceae</taxon>
        <taxon>Qipengyuania</taxon>
    </lineage>
</organism>
<keyword evidence="1" id="KW-1133">Transmembrane helix</keyword>
<comment type="caution">
    <text evidence="3">The sequence shown here is derived from an EMBL/GenBank/DDBJ whole genome shotgun (WGS) entry which is preliminary data.</text>
</comment>
<dbReference type="RefSeq" id="WP_221602486.1">
    <property type="nucleotide sequence ID" value="NZ_JAIGNU010000001.1"/>
</dbReference>
<dbReference type="Gene3D" id="1.10.10.10">
    <property type="entry name" value="Winged helix-like DNA-binding domain superfamily/Winged helix DNA-binding domain"/>
    <property type="match status" value="1"/>
</dbReference>
<keyword evidence="1" id="KW-0472">Membrane</keyword>
<dbReference type="Proteomes" id="UP000782554">
    <property type="component" value="Unassembled WGS sequence"/>
</dbReference>
<dbReference type="Pfam" id="PF00196">
    <property type="entry name" value="GerE"/>
    <property type="match status" value="1"/>
</dbReference>
<dbReference type="SMART" id="SM00421">
    <property type="entry name" value="HTH_LUXR"/>
    <property type="match status" value="1"/>
</dbReference>
<sequence length="246" mass="26890">MADAYDTLTEKEKETLRLMVRGHDAKSAAAELDLSVHKINERLRAVRRKLEVTSSREAARLLLESEGGAYENLADKELGDAGAQQRTDDDRATAGTSVRRPIVAGVLIMLTLAAVLVLAATSATHEPPVDTPPEEVARDHANEDAARAWLALTDAHDWEASYAATGSQFRDLNTLDVWMKASQEARAPLGAVLSREAIGYRDVHAPPLGYGEVQFRTDFATRKGVVETVTLEREGDDLRVVAYIID</sequence>
<proteinExistence type="predicted"/>
<evidence type="ECO:0000313" key="3">
    <source>
        <dbReference type="EMBL" id="MBX7501397.1"/>
    </source>
</evidence>
<dbReference type="SUPFAM" id="SSF46894">
    <property type="entry name" value="C-terminal effector domain of the bipartite response regulators"/>
    <property type="match status" value="1"/>
</dbReference>
<feature type="domain" description="HTH luxR-type" evidence="2">
    <location>
        <begin position="1"/>
        <end position="66"/>
    </location>
</feature>
<keyword evidence="1" id="KW-0812">Transmembrane</keyword>
<dbReference type="Pfam" id="PF13211">
    <property type="entry name" value="DUF4019"/>
    <property type="match status" value="1"/>
</dbReference>
<feature type="transmembrane region" description="Helical" evidence="1">
    <location>
        <begin position="101"/>
        <end position="120"/>
    </location>
</feature>
<dbReference type="InterPro" id="IPR016032">
    <property type="entry name" value="Sig_transdc_resp-reg_C-effctor"/>
</dbReference>
<dbReference type="InterPro" id="IPR000792">
    <property type="entry name" value="Tscrpt_reg_LuxR_C"/>
</dbReference>
<evidence type="ECO:0000313" key="4">
    <source>
        <dbReference type="Proteomes" id="UP000782554"/>
    </source>
</evidence>
<dbReference type="EMBL" id="JAIGNU010000001">
    <property type="protein sequence ID" value="MBX7501397.1"/>
    <property type="molecule type" value="Genomic_DNA"/>
</dbReference>
<evidence type="ECO:0000256" key="1">
    <source>
        <dbReference type="SAM" id="Phobius"/>
    </source>
</evidence>
<protein>
    <submittedName>
        <fullName evidence="3">DUF4019 domain-containing protein</fullName>
    </submittedName>
</protein>
<name>A0ABS7JUR0_9SPHN</name>
<keyword evidence="4" id="KW-1185">Reference proteome</keyword>
<dbReference type="InterPro" id="IPR025091">
    <property type="entry name" value="DUF4019"/>
</dbReference>
<reference evidence="3 4" key="1">
    <citation type="submission" date="2021-08" db="EMBL/GenBank/DDBJ databases">
        <title>Comparative Genomics Analysis of the Genus Qipengyuania Reveals Extensive Genetic Diversity and Metabolic Versatility, Including the Description of Fifteen Novel Species.</title>
        <authorList>
            <person name="Liu Y."/>
        </authorList>
    </citation>
    <scope>NUCLEOTIDE SEQUENCE [LARGE SCALE GENOMIC DNA]</scope>
    <source>
        <strain evidence="3 4">YG27</strain>
    </source>
</reference>
<dbReference type="InterPro" id="IPR036388">
    <property type="entry name" value="WH-like_DNA-bd_sf"/>
</dbReference>
<evidence type="ECO:0000259" key="2">
    <source>
        <dbReference type="PROSITE" id="PS50043"/>
    </source>
</evidence>
<dbReference type="PROSITE" id="PS50043">
    <property type="entry name" value="HTH_LUXR_2"/>
    <property type="match status" value="1"/>
</dbReference>
<gene>
    <name evidence="3" type="ORF">K3181_08085</name>
</gene>
<accession>A0ABS7JUR0</accession>